<proteinExistence type="predicted"/>
<dbReference type="EMBL" id="LMWM01000030">
    <property type="protein sequence ID" value="KUM84886.1"/>
    <property type="molecule type" value="Genomic_DNA"/>
</dbReference>
<name>A0A101N1M2_9ACTN</name>
<sequence length="218" mass="23770">MTSAPVDQQDSLAAWLSIRTTVPWPRWSGERAAAGPPAADGVRDYFTATRGDRDPEGTARVLTALDRALADAQEGRQLNFALLTGWQRYVLHRDPVGFRTLPAFAKGGRERYGLAADTAARFEQCLSQSTQPDLPLPSRAARTYLDVLFFHPFEDGNARAAMLALAFVLACDGACLDQAHPLQVTRWADDADGAADLAVLIGILISATQRRQRHRSPA</sequence>
<dbReference type="PROSITE" id="PS51459">
    <property type="entry name" value="FIDO"/>
    <property type="match status" value="1"/>
</dbReference>
<dbReference type="Gene3D" id="1.10.3290.10">
    <property type="entry name" value="Fido-like domain"/>
    <property type="match status" value="1"/>
</dbReference>
<accession>A0A101N1M2</accession>
<dbReference type="InterPro" id="IPR003812">
    <property type="entry name" value="Fido"/>
</dbReference>
<dbReference type="RefSeq" id="WP_031036100.1">
    <property type="nucleotide sequence ID" value="NZ_JBEYZI010000110.1"/>
</dbReference>
<evidence type="ECO:0000313" key="3">
    <source>
        <dbReference type="Proteomes" id="UP000053039"/>
    </source>
</evidence>
<protein>
    <recommendedName>
        <fullName evidence="1">Fido domain-containing protein</fullName>
    </recommendedName>
</protein>
<dbReference type="AlphaFoldDB" id="A0A101N1M2"/>
<dbReference type="SUPFAM" id="SSF140931">
    <property type="entry name" value="Fic-like"/>
    <property type="match status" value="1"/>
</dbReference>
<dbReference type="Pfam" id="PF02661">
    <property type="entry name" value="Fic"/>
    <property type="match status" value="1"/>
</dbReference>
<evidence type="ECO:0000259" key="1">
    <source>
        <dbReference type="PROSITE" id="PS51459"/>
    </source>
</evidence>
<dbReference type="Proteomes" id="UP000053039">
    <property type="component" value="Unassembled WGS sequence"/>
</dbReference>
<dbReference type="OrthoDB" id="5523488at2"/>
<feature type="domain" description="Fido" evidence="1">
    <location>
        <begin position="78"/>
        <end position="206"/>
    </location>
</feature>
<organism evidence="2 3">
    <name type="scientific">Streptomyces pseudovenezuelae</name>
    <dbReference type="NCBI Taxonomy" id="67350"/>
    <lineage>
        <taxon>Bacteria</taxon>
        <taxon>Bacillati</taxon>
        <taxon>Actinomycetota</taxon>
        <taxon>Actinomycetes</taxon>
        <taxon>Kitasatosporales</taxon>
        <taxon>Streptomycetaceae</taxon>
        <taxon>Streptomyces</taxon>
        <taxon>Streptomyces aurantiacus group</taxon>
    </lineage>
</organism>
<evidence type="ECO:0000313" key="2">
    <source>
        <dbReference type="EMBL" id="KUM84886.1"/>
    </source>
</evidence>
<dbReference type="InterPro" id="IPR036597">
    <property type="entry name" value="Fido-like_dom_sf"/>
</dbReference>
<gene>
    <name evidence="2" type="ORF">AQI94_30615</name>
</gene>
<comment type="caution">
    <text evidence="2">The sequence shown here is derived from an EMBL/GenBank/DDBJ whole genome shotgun (WGS) entry which is preliminary data.</text>
</comment>
<reference evidence="2 3" key="1">
    <citation type="submission" date="2015-10" db="EMBL/GenBank/DDBJ databases">
        <title>Draft genome sequence of Streptomyces pseudovenezuelae DSM 40212, type strain for the species Streptomyces pseudovenezuelae.</title>
        <authorList>
            <person name="Ruckert C."/>
            <person name="Winkler A."/>
            <person name="Kalinowski J."/>
            <person name="Kampfer P."/>
            <person name="Glaeser S."/>
        </authorList>
    </citation>
    <scope>NUCLEOTIDE SEQUENCE [LARGE SCALE GENOMIC DNA]</scope>
    <source>
        <strain evidence="2 3">DSM 40212</strain>
    </source>
</reference>